<dbReference type="AlphaFoldDB" id="A0A1H1SD24"/>
<dbReference type="OrthoDB" id="627374at2"/>
<evidence type="ECO:0000313" key="2">
    <source>
        <dbReference type="Proteomes" id="UP000199679"/>
    </source>
</evidence>
<dbReference type="RefSeq" id="WP_091370272.1">
    <property type="nucleotide sequence ID" value="NZ_LT629740.1"/>
</dbReference>
<name>A0A1H1SD24_MUCMA</name>
<protein>
    <recommendedName>
        <fullName evidence="3">GAF domain-containing protein</fullName>
    </recommendedName>
</protein>
<evidence type="ECO:0008006" key="3">
    <source>
        <dbReference type="Google" id="ProtNLM"/>
    </source>
</evidence>
<keyword evidence="2" id="KW-1185">Reference proteome</keyword>
<proteinExistence type="predicted"/>
<accession>A0A1H1SD24</accession>
<sequence>MILPQLPGTPLCIQLSFHKIIERFEEIAAAGDGLYSAKAKQILHEVAAHPELKKGISNISELEKNITVISHLLADLFPAALTQNEIKAVSLPYQGIMFNYTERFKSILQEAGPDFSINIRGFDDDQLFIATCCLILNRFYGTTLDFSRPLFYDIPTANGIIKHYRIMYNVDFIEVIATEKAPVLSGADINLLLDNYDNIDLWKKTFPAASYILKGFAIMTLFDVTIENAVSILKDNLLADTAAPEMQQSLELIFRSIFKTPDLQVGFVLFDKEEDKFSNAAFDAEVHSFLLLDKDEDDTIRLLCNGSYQSLIKDHTYFAVSDMAQFVGKNKDTTMAKHLSLQNVESFILAPVVKNGVLLGILELVSPRPRELNSINAHKLDIVMPYLMDTIDRKINYFQNQIQAVIQNNYTTLHPSVNWKFIREAKNYIRSANAGSEYTLKQIVFKNVYPLYGQVDIGNSSLTRNQSVRNDLLNQLNQLVAIVEQLHAYKYTEVAEQNLAELKIFVDELSAGIKADTEQYIQEYLETRIYPLLKDSYNETIKANIEKYFTQIDTITGEFHLNRRYYEQTLTAINATLATILDKRQEEIQKYYPHYYERFKTDGVEHNLYIGTTIVPTLVYSDEHWRRLRLWQLLVTAEMEIEQYHLRSTLPYPLGVTSLILVFSTPIAIRFRMDEKHFDIDGAYNVRYEVIKKRIDKAHMKNTEERITHEGKLTVIYSKSEEETEYNYYLHIMQAAGILADDMEYFDIEDLQGVSGLKGLRVSILHQENVFKKNDLSYDVLYQQLN</sequence>
<dbReference type="Proteomes" id="UP000199679">
    <property type="component" value="Chromosome I"/>
</dbReference>
<dbReference type="SUPFAM" id="SSF55781">
    <property type="entry name" value="GAF domain-like"/>
    <property type="match status" value="1"/>
</dbReference>
<reference evidence="1 2" key="1">
    <citation type="submission" date="2016-10" db="EMBL/GenBank/DDBJ databases">
        <authorList>
            <person name="de Groot N.N."/>
        </authorList>
    </citation>
    <scope>NUCLEOTIDE SEQUENCE [LARGE SCALE GENOMIC DNA]</scope>
    <source>
        <strain evidence="1 2">MP1X4</strain>
    </source>
</reference>
<gene>
    <name evidence="1" type="ORF">SAMN05216490_1190</name>
</gene>
<evidence type="ECO:0000313" key="1">
    <source>
        <dbReference type="EMBL" id="SDS45884.1"/>
    </source>
</evidence>
<dbReference type="EMBL" id="LT629740">
    <property type="protein sequence ID" value="SDS45884.1"/>
    <property type="molecule type" value="Genomic_DNA"/>
</dbReference>
<dbReference type="STRING" id="652787.SAMN05216490_1190"/>
<organism evidence="1 2">
    <name type="scientific">Mucilaginibacter mallensis</name>
    <dbReference type="NCBI Taxonomy" id="652787"/>
    <lineage>
        <taxon>Bacteria</taxon>
        <taxon>Pseudomonadati</taxon>
        <taxon>Bacteroidota</taxon>
        <taxon>Sphingobacteriia</taxon>
        <taxon>Sphingobacteriales</taxon>
        <taxon>Sphingobacteriaceae</taxon>
        <taxon>Mucilaginibacter</taxon>
    </lineage>
</organism>